<feature type="region of interest" description="Disordered" evidence="1">
    <location>
        <begin position="54"/>
        <end position="78"/>
    </location>
</feature>
<reference evidence="2 3" key="1">
    <citation type="submission" date="2024-03" db="EMBL/GenBank/DDBJ databases">
        <title>Complete genome sequence of the green alga Chloropicon roscoffensis RCC1871.</title>
        <authorList>
            <person name="Lemieux C."/>
            <person name="Pombert J.-F."/>
            <person name="Otis C."/>
            <person name="Turmel M."/>
        </authorList>
    </citation>
    <scope>NUCLEOTIDE SEQUENCE [LARGE SCALE GENOMIC DNA]</scope>
    <source>
        <strain evidence="2 3">RCC1871</strain>
    </source>
</reference>
<feature type="compositionally biased region" description="Basic and acidic residues" evidence="1">
    <location>
        <begin position="146"/>
        <end position="156"/>
    </location>
</feature>
<accession>A0AAX4P0A5</accession>
<feature type="compositionally biased region" description="Low complexity" evidence="1">
    <location>
        <begin position="157"/>
        <end position="171"/>
    </location>
</feature>
<proteinExistence type="predicted"/>
<dbReference type="Proteomes" id="UP001472866">
    <property type="component" value="Chromosome 01"/>
</dbReference>
<sequence>MALFGLHQWQNGLCQIACRGYAAVAAPAVKKAAPQLPEYFLYLDEETLRSAVEQKAEMRSPPVKPPPEAKKETHPTLSVPSAKEAVVFDFGARITCHMAPNENVVRSRQGRPARAADPFEGVPFLRLAEFLGGTYMDAVDRAREEDERLARERGAGEDQTASVASETSSAVPPVPRFLPFTAAFAATDAFKDTFVVDDDKAKRKTRLSWYDPTDGMVPRGWLADGLLADLDWYRPFKQGNGWREV</sequence>
<protein>
    <submittedName>
        <fullName evidence="2">Uncharacterized protein</fullName>
    </submittedName>
</protein>
<evidence type="ECO:0000313" key="3">
    <source>
        <dbReference type="Proteomes" id="UP001472866"/>
    </source>
</evidence>
<gene>
    <name evidence="2" type="ORF">HKI87_01g08640</name>
</gene>
<keyword evidence="3" id="KW-1185">Reference proteome</keyword>
<name>A0AAX4P0A5_9CHLO</name>
<dbReference type="EMBL" id="CP151501">
    <property type="protein sequence ID" value="WZN59338.1"/>
    <property type="molecule type" value="Genomic_DNA"/>
</dbReference>
<dbReference type="AlphaFoldDB" id="A0AAX4P0A5"/>
<evidence type="ECO:0000313" key="2">
    <source>
        <dbReference type="EMBL" id="WZN59338.1"/>
    </source>
</evidence>
<evidence type="ECO:0000256" key="1">
    <source>
        <dbReference type="SAM" id="MobiDB-lite"/>
    </source>
</evidence>
<organism evidence="2 3">
    <name type="scientific">Chloropicon roscoffensis</name>
    <dbReference type="NCBI Taxonomy" id="1461544"/>
    <lineage>
        <taxon>Eukaryota</taxon>
        <taxon>Viridiplantae</taxon>
        <taxon>Chlorophyta</taxon>
        <taxon>Chloropicophyceae</taxon>
        <taxon>Chloropicales</taxon>
        <taxon>Chloropicaceae</taxon>
        <taxon>Chloropicon</taxon>
    </lineage>
</organism>
<feature type="region of interest" description="Disordered" evidence="1">
    <location>
        <begin position="146"/>
        <end position="171"/>
    </location>
</feature>